<proteinExistence type="inferred from homology"/>
<dbReference type="InterPro" id="IPR011990">
    <property type="entry name" value="TPR-like_helical_dom_sf"/>
</dbReference>
<evidence type="ECO:0000259" key="6">
    <source>
        <dbReference type="PROSITE" id="PS51352"/>
    </source>
</evidence>
<evidence type="ECO:0000256" key="1">
    <source>
        <dbReference type="ARBA" id="ARBA00008987"/>
    </source>
</evidence>
<dbReference type="InterPro" id="IPR036249">
    <property type="entry name" value="Thioredoxin-like_sf"/>
</dbReference>
<accession>A0A7C3ZLA0</accession>
<dbReference type="Gene3D" id="1.25.40.10">
    <property type="entry name" value="Tetratricopeptide repeat domain"/>
    <property type="match status" value="2"/>
</dbReference>
<keyword evidence="4" id="KW-1015">Disulfide bond</keyword>
<keyword evidence="5" id="KW-0676">Redox-active center</keyword>
<dbReference type="Pfam" id="PF00085">
    <property type="entry name" value="Thioredoxin"/>
    <property type="match status" value="1"/>
</dbReference>
<evidence type="ECO:0000256" key="4">
    <source>
        <dbReference type="ARBA" id="ARBA00023157"/>
    </source>
</evidence>
<sequence>MGYTIEVQDHNFEQEVLEKSYQKPVIVDFFATWCGPCHMLSPILEKIASEYDCVVAKLNTEENPYISQAFKVEAIPDVKIIAEGRIIDGFVGVLPEPEIRQLLAKCGIKSDLEDSLNQIQQQITAGDAATASEMLASLLSTYPDNRRVALTAAKFYLAADQMTKADDLISSIQADEREFYAEAQAVKALIKLKLESSLPAENDLDKAFAKAASLTVAGNYGEALPLFLDIIMEDKKYKDEAPRKAMISIFNLLGDTHPLTKEYRRKLTTALY</sequence>
<keyword evidence="2" id="KW-0813">Transport</keyword>
<feature type="domain" description="Thioredoxin" evidence="6">
    <location>
        <begin position="1"/>
        <end position="108"/>
    </location>
</feature>
<dbReference type="CDD" id="cd02947">
    <property type="entry name" value="TRX_family"/>
    <property type="match status" value="1"/>
</dbReference>
<dbReference type="Gene3D" id="3.40.30.10">
    <property type="entry name" value="Glutaredoxin"/>
    <property type="match status" value="1"/>
</dbReference>
<dbReference type="GO" id="GO:0005737">
    <property type="term" value="C:cytoplasm"/>
    <property type="evidence" value="ECO:0007669"/>
    <property type="project" value="TreeGrafter"/>
</dbReference>
<dbReference type="Pfam" id="PF14561">
    <property type="entry name" value="TPR_20"/>
    <property type="match status" value="1"/>
</dbReference>
<dbReference type="PANTHER" id="PTHR45663:SF11">
    <property type="entry name" value="GEO12009P1"/>
    <property type="match status" value="1"/>
</dbReference>
<dbReference type="SUPFAM" id="SSF52833">
    <property type="entry name" value="Thioredoxin-like"/>
    <property type="match status" value="1"/>
</dbReference>
<protein>
    <submittedName>
        <fullName evidence="7">Tetratricopeptide repeat protein</fullName>
    </submittedName>
</protein>
<comment type="similarity">
    <text evidence="1">Belongs to the thioredoxin family.</text>
</comment>
<gene>
    <name evidence="7" type="ORF">ENR15_07795</name>
</gene>
<dbReference type="AlphaFoldDB" id="A0A7C3ZLA0"/>
<evidence type="ECO:0000256" key="5">
    <source>
        <dbReference type="ARBA" id="ARBA00023284"/>
    </source>
</evidence>
<keyword evidence="3" id="KW-0249">Electron transport</keyword>
<dbReference type="PROSITE" id="PS51352">
    <property type="entry name" value="THIOREDOXIN_2"/>
    <property type="match status" value="1"/>
</dbReference>
<dbReference type="EMBL" id="DSPX01000075">
    <property type="protein sequence ID" value="HGG00544.1"/>
    <property type="molecule type" value="Genomic_DNA"/>
</dbReference>
<evidence type="ECO:0000256" key="3">
    <source>
        <dbReference type="ARBA" id="ARBA00022982"/>
    </source>
</evidence>
<dbReference type="Pfam" id="PF14559">
    <property type="entry name" value="TPR_19"/>
    <property type="match status" value="1"/>
</dbReference>
<reference evidence="7" key="1">
    <citation type="journal article" date="2020" name="mSystems">
        <title>Genome- and Community-Level Interaction Insights into Carbon Utilization and Element Cycling Functions of Hydrothermarchaeota in Hydrothermal Sediment.</title>
        <authorList>
            <person name="Zhou Z."/>
            <person name="Liu Y."/>
            <person name="Xu W."/>
            <person name="Pan J."/>
            <person name="Luo Z.H."/>
            <person name="Li M."/>
        </authorList>
    </citation>
    <scope>NUCLEOTIDE SEQUENCE [LARGE SCALE GENOMIC DNA]</scope>
    <source>
        <strain evidence="7">SpSt-374</strain>
    </source>
</reference>
<name>A0A7C3ZLA0_9CYAN</name>
<organism evidence="7">
    <name type="scientific">Planktothricoides sp. SpSt-374</name>
    <dbReference type="NCBI Taxonomy" id="2282167"/>
    <lineage>
        <taxon>Bacteria</taxon>
        <taxon>Bacillati</taxon>
        <taxon>Cyanobacteriota</taxon>
        <taxon>Cyanophyceae</taxon>
        <taxon>Oscillatoriophycideae</taxon>
        <taxon>Oscillatoriales</taxon>
        <taxon>Oscillatoriaceae</taxon>
        <taxon>Planktothricoides</taxon>
    </lineage>
</organism>
<dbReference type="InterPro" id="IPR013766">
    <property type="entry name" value="Thioredoxin_domain"/>
</dbReference>
<evidence type="ECO:0000313" key="7">
    <source>
        <dbReference type="EMBL" id="HGG00544.1"/>
    </source>
</evidence>
<dbReference type="GO" id="GO:0015035">
    <property type="term" value="F:protein-disulfide reductase activity"/>
    <property type="evidence" value="ECO:0007669"/>
    <property type="project" value="TreeGrafter"/>
</dbReference>
<comment type="caution">
    <text evidence="7">The sequence shown here is derived from an EMBL/GenBank/DDBJ whole genome shotgun (WGS) entry which is preliminary data.</text>
</comment>
<dbReference type="GO" id="GO:0006950">
    <property type="term" value="P:response to stress"/>
    <property type="evidence" value="ECO:0007669"/>
    <property type="project" value="UniProtKB-ARBA"/>
</dbReference>
<dbReference type="PROSITE" id="PS00194">
    <property type="entry name" value="THIOREDOXIN_1"/>
    <property type="match status" value="1"/>
</dbReference>
<dbReference type="InterPro" id="IPR017937">
    <property type="entry name" value="Thioredoxin_CS"/>
</dbReference>
<evidence type="ECO:0000256" key="2">
    <source>
        <dbReference type="ARBA" id="ARBA00022448"/>
    </source>
</evidence>
<dbReference type="PANTHER" id="PTHR45663">
    <property type="entry name" value="GEO12009P1"/>
    <property type="match status" value="1"/>
</dbReference>